<organism evidence="11">
    <name type="scientific">Culicoides sonorensis</name>
    <name type="common">Biting midge</name>
    <dbReference type="NCBI Taxonomy" id="179676"/>
    <lineage>
        <taxon>Eukaryota</taxon>
        <taxon>Metazoa</taxon>
        <taxon>Ecdysozoa</taxon>
        <taxon>Arthropoda</taxon>
        <taxon>Hexapoda</taxon>
        <taxon>Insecta</taxon>
        <taxon>Pterygota</taxon>
        <taxon>Neoptera</taxon>
        <taxon>Endopterygota</taxon>
        <taxon>Diptera</taxon>
        <taxon>Nematocera</taxon>
        <taxon>Chironomoidea</taxon>
        <taxon>Ceratopogonidae</taxon>
        <taxon>Ceratopogoninae</taxon>
        <taxon>Culicoides</taxon>
        <taxon>Monoculicoides</taxon>
    </lineage>
</organism>
<dbReference type="Gene3D" id="4.10.60.10">
    <property type="entry name" value="Zinc finger, CCHC-type"/>
    <property type="match status" value="2"/>
</dbReference>
<dbReference type="GO" id="GO:0071036">
    <property type="term" value="P:nuclear polyadenylation-dependent snoRNA catabolic process"/>
    <property type="evidence" value="ECO:0007669"/>
    <property type="project" value="TreeGrafter"/>
</dbReference>
<feature type="region of interest" description="Disordered" evidence="9">
    <location>
        <begin position="1"/>
        <end position="103"/>
    </location>
</feature>
<evidence type="ECO:0000256" key="5">
    <source>
        <dbReference type="ARBA" id="ARBA00022833"/>
    </source>
</evidence>
<evidence type="ECO:0000256" key="4">
    <source>
        <dbReference type="ARBA" id="ARBA00022771"/>
    </source>
</evidence>
<feature type="compositionally biased region" description="Low complexity" evidence="9">
    <location>
        <begin position="325"/>
        <end position="339"/>
    </location>
</feature>
<evidence type="ECO:0000313" key="11">
    <source>
        <dbReference type="EMBL" id="SSX19347.1"/>
    </source>
</evidence>
<evidence type="ECO:0000256" key="9">
    <source>
        <dbReference type="SAM" id="MobiDB-lite"/>
    </source>
</evidence>
<dbReference type="GO" id="GO:0071037">
    <property type="term" value="P:nuclear polyadenylation-dependent snRNA catabolic process"/>
    <property type="evidence" value="ECO:0007669"/>
    <property type="project" value="TreeGrafter"/>
</dbReference>
<feature type="compositionally biased region" description="Polar residues" evidence="9">
    <location>
        <begin position="171"/>
        <end position="190"/>
    </location>
</feature>
<dbReference type="GO" id="GO:0031499">
    <property type="term" value="C:TRAMP complex"/>
    <property type="evidence" value="ECO:0007669"/>
    <property type="project" value="TreeGrafter"/>
</dbReference>
<dbReference type="GO" id="GO:0071031">
    <property type="term" value="P:nuclear mRNA surveillance of mRNA 3'-end processing"/>
    <property type="evidence" value="ECO:0007669"/>
    <property type="project" value="TreeGrafter"/>
</dbReference>
<keyword evidence="3" id="KW-0677">Repeat</keyword>
<dbReference type="SUPFAM" id="SSF57756">
    <property type="entry name" value="Retrovirus zinc finger-like domains"/>
    <property type="match status" value="1"/>
</dbReference>
<feature type="region of interest" description="Disordered" evidence="9">
    <location>
        <begin position="314"/>
        <end position="350"/>
    </location>
</feature>
<feature type="domain" description="CCHC-type" evidence="10">
    <location>
        <begin position="640"/>
        <end position="656"/>
    </location>
</feature>
<dbReference type="GO" id="GO:0071038">
    <property type="term" value="P:TRAMP-dependent tRNA surveillance pathway"/>
    <property type="evidence" value="ECO:0007669"/>
    <property type="project" value="TreeGrafter"/>
</dbReference>
<feature type="compositionally biased region" description="Low complexity" evidence="9">
    <location>
        <begin position="86"/>
        <end position="100"/>
    </location>
</feature>
<feature type="domain" description="CCHC-type" evidence="10">
    <location>
        <begin position="533"/>
        <end position="549"/>
    </location>
</feature>
<name>A0A336LSE3_CULSO</name>
<feature type="region of interest" description="Disordered" evidence="9">
    <location>
        <begin position="1139"/>
        <end position="1158"/>
    </location>
</feature>
<keyword evidence="4" id="KW-0863">Zinc-finger</keyword>
<gene>
    <name evidence="11" type="primary">CSON013514</name>
</gene>
<comment type="subcellular location">
    <subcellularLocation>
        <location evidence="1">Nucleus</location>
    </subcellularLocation>
</comment>
<keyword evidence="2" id="KW-0479">Metal-binding</keyword>
<evidence type="ECO:0000256" key="3">
    <source>
        <dbReference type="ARBA" id="ARBA00022737"/>
    </source>
</evidence>
<keyword evidence="6" id="KW-0539">Nucleus</keyword>
<dbReference type="OMA" id="NMILMAN"/>
<reference evidence="11" key="1">
    <citation type="submission" date="2018-07" db="EMBL/GenBank/DDBJ databases">
        <authorList>
            <person name="Quirk P.G."/>
            <person name="Krulwich T.A."/>
        </authorList>
    </citation>
    <scope>NUCLEOTIDE SEQUENCE</scope>
</reference>
<dbReference type="InterPro" id="IPR051644">
    <property type="entry name" value="TRAMP_AT-DNA-binding"/>
</dbReference>
<dbReference type="PANTHER" id="PTHR46543">
    <property type="entry name" value="ZINC FINGER CCHC DOMAIN-CONTAINING PROTEIN 7"/>
    <property type="match status" value="1"/>
</dbReference>
<accession>A0A336LSE3</accession>
<evidence type="ECO:0000256" key="1">
    <source>
        <dbReference type="ARBA" id="ARBA00004123"/>
    </source>
</evidence>
<dbReference type="SMART" id="SM00343">
    <property type="entry name" value="ZnF_C2HC"/>
    <property type="match status" value="4"/>
</dbReference>
<sequence>MASSDQNDFENMEERLYAQVYFDHKPQNVETQRHSSRPRSSQQPERHINSHRNRYWAQDDDNYSNDMTVQPGNKRPQHQNSDKTKQNNNSNNKGSPNSRNQQKNFVFKRYLGPGGDFNRKQFEKKNQMNNFPKKKIPIRAPNPFNVANQEKIRLENKIRILEKKKAKALGRQQTASSFKVPQLPSTSRSAQQNQRKKNPKKAKNTKVIFVDSCSDDETERNTEVTIKKENENEGLESETLQDDDVIVIPIPPPEVVSLIDSDDDSDIMIQDPKILQKGNGSRCVSPSNSSILSDDFIGQNDRTRLQSEFHFVLPEDDDVGTNEKNNVTSSEDSSNSSNNGDITIAGPSTSIGNLGEFITRGEAVENSLNDKSNDIQNLNQFEDAEINLDDDDANPLEDEQQNNTEDVISLRSSTPERNSGRKRTMSEFSSECDIVLNVSSNKKQRKSTSEEKSMTESNENCETIQIDDETSEEQKLPLECGWNDEMKRFYHDNWGGQNFNVRRVLEEMPSDRSLWRVNDSDYYPPAPVRMKHRCRNCQEYSHKVQNCPQPRRRTVCPICGDVGHTEPRCPNAICLRCGAPSDIYRKTCDKCKKLNNKRCSLCGGLDHNFSLCSDKWRRYHNTIEDNVELDSTYVKNQNVWCSFCLSNKHFSHTCYSAVKYFHYAFQRMKPTSYSPWYKIDSSKPKIVNSKDFKMISYVENFSFNWSSNITDNPNGFYNRFKEATGLMSEELAKEVERELENVRRDHLNTSNQGLTEGVIELMDDDEVEEEDNDVEEIQTNDILNETLDSTPEKSDSSKLRSFSFTEEMKKIDFTPFKLQLEETNTTSGNLEPVTFEDSRKDLEETAEKNGVTVNDINSVRPITFPIERDDTELDFIPLESVPMETDRNEQRSPPSDIQVHVTTPEEKVDGKVFLTKEHSKKLLNDGEEFLYKASVKYDLKLNVVWENIGNMLVMYGLKTNQDLFYNELTDFLRDVSLEEHIKNRNNAFTMPKDKEKIIKFILDHLQRLKSEKRSINNLKDMIRKMNIHQANEQFKAADKLRRQLNTFLLAKIGLRDGKKHLVGIIKKYQALKANNPECETMEFRQELRNHFVYLFTAYEHDNYEALISDYEECIQKGRYPYSIKALNNVGNMILMANNSSTPQESPSTSKECKEKECPPNDRSLFFEDHLGEKYEVISHVGQTDDIQKNEDIPESQQERTVESHMPLENEIEDIPNENLNENSQIVSEKETSIIENSPKLSKSTTPISKEISQVTNKTDNITFAEKSREIIEAAMTLFSLMNNQKAIAKLKLVEQKANKNLITEEDYQSLLHIHKIIQSKMGSNPFPKS</sequence>
<evidence type="ECO:0000259" key="10">
    <source>
        <dbReference type="SMART" id="SM00343"/>
    </source>
</evidence>
<feature type="domain" description="CCHC-type" evidence="10">
    <location>
        <begin position="598"/>
        <end position="614"/>
    </location>
</feature>
<dbReference type="InterPro" id="IPR036875">
    <property type="entry name" value="Znf_CCHC_sf"/>
</dbReference>
<feature type="compositionally biased region" description="Basic and acidic residues" evidence="9">
    <location>
        <begin position="12"/>
        <end position="33"/>
    </location>
</feature>
<evidence type="ECO:0000256" key="6">
    <source>
        <dbReference type="ARBA" id="ARBA00023242"/>
    </source>
</evidence>
<feature type="region of interest" description="Disordered" evidence="9">
    <location>
        <begin position="166"/>
        <end position="222"/>
    </location>
</feature>
<feature type="domain" description="CCHC-type" evidence="10">
    <location>
        <begin position="555"/>
        <end position="571"/>
    </location>
</feature>
<feature type="compositionally biased region" description="Polar residues" evidence="9">
    <location>
        <begin position="401"/>
        <end position="417"/>
    </location>
</feature>
<evidence type="ECO:0000256" key="8">
    <source>
        <dbReference type="ARBA" id="ARBA00043023"/>
    </source>
</evidence>
<protein>
    <recommendedName>
        <fullName evidence="7">Zinc finger CCHC domain-containing protein 7</fullName>
    </recommendedName>
    <alternativeName>
        <fullName evidence="8">TRAMP-like complex RNA-binding factor ZCCHC7</fullName>
    </alternativeName>
</protein>
<evidence type="ECO:0000256" key="2">
    <source>
        <dbReference type="ARBA" id="ARBA00022723"/>
    </source>
</evidence>
<feature type="region of interest" description="Disordered" evidence="9">
    <location>
        <begin position="389"/>
        <end position="474"/>
    </location>
</feature>
<dbReference type="GO" id="GO:0003723">
    <property type="term" value="F:RNA binding"/>
    <property type="evidence" value="ECO:0007669"/>
    <property type="project" value="TreeGrafter"/>
</dbReference>
<dbReference type="GO" id="GO:0071039">
    <property type="term" value="P:nuclear polyadenylation-dependent CUT catabolic process"/>
    <property type="evidence" value="ECO:0007669"/>
    <property type="project" value="TreeGrafter"/>
</dbReference>
<feature type="compositionally biased region" description="Basic residues" evidence="9">
    <location>
        <begin position="194"/>
        <end position="204"/>
    </location>
</feature>
<evidence type="ECO:0000256" key="7">
    <source>
        <dbReference type="ARBA" id="ARBA00041190"/>
    </source>
</evidence>
<dbReference type="EMBL" id="UFQT01000067">
    <property type="protein sequence ID" value="SSX19347.1"/>
    <property type="molecule type" value="Genomic_DNA"/>
</dbReference>
<dbReference type="GO" id="GO:0008270">
    <property type="term" value="F:zinc ion binding"/>
    <property type="evidence" value="ECO:0007669"/>
    <property type="project" value="UniProtKB-KW"/>
</dbReference>
<proteinExistence type="predicted"/>
<dbReference type="GO" id="GO:0071035">
    <property type="term" value="P:nuclear polyadenylation-dependent rRNA catabolic process"/>
    <property type="evidence" value="ECO:0007669"/>
    <property type="project" value="TreeGrafter"/>
</dbReference>
<feature type="compositionally biased region" description="Polar residues" evidence="9">
    <location>
        <begin position="1139"/>
        <end position="1149"/>
    </location>
</feature>
<keyword evidence="5" id="KW-0862">Zinc</keyword>
<dbReference type="VEuPathDB" id="VectorBase:CSON013514"/>
<feature type="compositionally biased region" description="Acidic residues" evidence="9">
    <location>
        <begin position="389"/>
        <end position="400"/>
    </location>
</feature>
<dbReference type="PANTHER" id="PTHR46543:SF1">
    <property type="entry name" value="ZINC FINGER CCHC DOMAIN-CONTAINING PROTEIN 7"/>
    <property type="match status" value="1"/>
</dbReference>
<dbReference type="InterPro" id="IPR001878">
    <property type="entry name" value="Znf_CCHC"/>
</dbReference>